<dbReference type="InterPro" id="IPR045030">
    <property type="entry name" value="LYSM1-4"/>
</dbReference>
<dbReference type="GeneID" id="25785617"/>
<dbReference type="PANTHER" id="PTHR20932:SF8">
    <property type="entry name" value="LD22649P"/>
    <property type="match status" value="1"/>
</dbReference>
<feature type="compositionally biased region" description="Basic and acidic residues" evidence="2">
    <location>
        <begin position="53"/>
        <end position="67"/>
    </location>
</feature>
<comment type="similarity">
    <text evidence="1">Belongs to the secreted LysM effector family.</text>
</comment>
<dbReference type="KEGG" id="tatv:25785617"/>
<feature type="compositionally biased region" description="Low complexity" evidence="2">
    <location>
        <begin position="7"/>
        <end position="21"/>
    </location>
</feature>
<dbReference type="STRING" id="452589.G9NN78"/>
<gene>
    <name evidence="3" type="ORF">TRIATDRAFT_81699</name>
</gene>
<feature type="compositionally biased region" description="Basic and acidic residues" evidence="2">
    <location>
        <begin position="580"/>
        <end position="589"/>
    </location>
</feature>
<dbReference type="EMBL" id="ABDG02000019">
    <property type="protein sequence ID" value="EHK48352.1"/>
    <property type="molecule type" value="Genomic_DNA"/>
</dbReference>
<evidence type="ECO:0000256" key="2">
    <source>
        <dbReference type="SAM" id="MobiDB-lite"/>
    </source>
</evidence>
<reference evidence="3 4" key="1">
    <citation type="journal article" date="2011" name="Genome Biol.">
        <title>Comparative genome sequence analysis underscores mycoparasitism as the ancestral life style of Trichoderma.</title>
        <authorList>
            <person name="Kubicek C.P."/>
            <person name="Herrera-Estrella A."/>
            <person name="Seidl-Seiboth V."/>
            <person name="Martinez D.A."/>
            <person name="Druzhinina I.S."/>
            <person name="Thon M."/>
            <person name="Zeilinger S."/>
            <person name="Casas-Flores S."/>
            <person name="Horwitz B.A."/>
            <person name="Mukherjee P.K."/>
            <person name="Mukherjee M."/>
            <person name="Kredics L."/>
            <person name="Alcaraz L.D."/>
            <person name="Aerts A."/>
            <person name="Antal Z."/>
            <person name="Atanasova L."/>
            <person name="Cervantes-Badillo M.G."/>
            <person name="Challacombe J."/>
            <person name="Chertkov O."/>
            <person name="McCluskey K."/>
            <person name="Coulpier F."/>
            <person name="Deshpande N."/>
            <person name="von Doehren H."/>
            <person name="Ebbole D.J."/>
            <person name="Esquivel-Naranjo E.U."/>
            <person name="Fekete E."/>
            <person name="Flipphi M."/>
            <person name="Glaser F."/>
            <person name="Gomez-Rodriguez E.Y."/>
            <person name="Gruber S."/>
            <person name="Han C."/>
            <person name="Henrissat B."/>
            <person name="Hermosa R."/>
            <person name="Hernandez-Onate M."/>
            <person name="Karaffa L."/>
            <person name="Kosti I."/>
            <person name="Le Crom S."/>
            <person name="Lindquist E."/>
            <person name="Lucas S."/>
            <person name="Luebeck M."/>
            <person name="Luebeck P.S."/>
            <person name="Margeot A."/>
            <person name="Metz B."/>
            <person name="Misra M."/>
            <person name="Nevalainen H."/>
            <person name="Omann M."/>
            <person name="Packer N."/>
            <person name="Perrone G."/>
            <person name="Uresti-Rivera E.E."/>
            <person name="Salamov A."/>
            <person name="Schmoll M."/>
            <person name="Seiboth B."/>
            <person name="Shapiro H."/>
            <person name="Sukno S."/>
            <person name="Tamayo-Ramos J.A."/>
            <person name="Tisch D."/>
            <person name="Wiest A."/>
            <person name="Wilkinson H.H."/>
            <person name="Zhang M."/>
            <person name="Coutinho P.M."/>
            <person name="Kenerley C.M."/>
            <person name="Monte E."/>
            <person name="Baker S.E."/>
            <person name="Grigoriev I.V."/>
        </authorList>
    </citation>
    <scope>NUCLEOTIDE SEQUENCE [LARGE SCALE GENOMIC DNA]</scope>
    <source>
        <strain evidence="4">ATCC 20476 / IMI 206040</strain>
    </source>
</reference>
<evidence type="ECO:0000256" key="1">
    <source>
        <dbReference type="ARBA" id="ARBA00044955"/>
    </source>
</evidence>
<dbReference type="InterPro" id="IPR036779">
    <property type="entry name" value="LysM_dom_sf"/>
</dbReference>
<dbReference type="HOGENOM" id="CLU_015384_0_0_1"/>
<feature type="compositionally biased region" description="Basic and acidic residues" evidence="2">
    <location>
        <begin position="402"/>
        <end position="416"/>
    </location>
</feature>
<dbReference type="Proteomes" id="UP000005426">
    <property type="component" value="Unassembled WGS sequence"/>
</dbReference>
<dbReference type="RefSeq" id="XP_013946508.1">
    <property type="nucleotide sequence ID" value="XM_014091033.1"/>
</dbReference>
<dbReference type="OrthoDB" id="2192830at2759"/>
<feature type="compositionally biased region" description="Polar residues" evidence="2">
    <location>
        <begin position="119"/>
        <end position="160"/>
    </location>
</feature>
<feature type="compositionally biased region" description="Polar residues" evidence="2">
    <location>
        <begin position="364"/>
        <end position="378"/>
    </location>
</feature>
<feature type="compositionally biased region" description="Low complexity" evidence="2">
    <location>
        <begin position="533"/>
        <end position="544"/>
    </location>
</feature>
<name>G9NN78_HYPAI</name>
<dbReference type="eggNOG" id="ENOG502S8VS">
    <property type="taxonomic scope" value="Eukaryota"/>
</dbReference>
<feature type="region of interest" description="Disordered" evidence="2">
    <location>
        <begin position="353"/>
        <end position="444"/>
    </location>
</feature>
<sequence length="589" mass="63649">MANRNVPGISSPHQSSSSPGPLAGITGSGSVRSRNRRPPNGSSRTNSESLLGNHDENTSRLAQDAKGKQSSPSLGQVFGGSWAQSWSSVQGLAASLLSGTESPGDMPQPRPHPQPEDNFASSLWNRVPSSAGGNASASFKAMGSSSLPSQRAANRVATGSSDHREAALKTAKRASVLENNQGFGGGIDITGRYKRRTSDEITSEISQPEEYLVYIHKILPTDTYAGIILRYKCLEDAFRKANGLWSRDSIQIRKWVIIPVDTCEVRGRPCDPPLSSQQRNAIEVPPATSSEVFGSVTPENTSFSNLEPFSERARPEDESTEKEAVPWSHVKWVKIDSLPEPVEIGRIARQKMGYFPPRRKKTGRTVSFSSSPRQSLETSAYGADQVDQPLSRRQSSIGDRPTLLERRQSTHSHGDDDVLGARPAWMRRPGGVGSMSRSVRAPGPDKDYFNSWAKKHLPGLHMDDIPSMSVMGSEMARIGFDRDLAGIVEGSFEEGGDTTSPLHQNNGLDKAAAAVETWLRTAWSKRHMAPLIGSSSSRPGSSSGQDIGDLIELMNTPGAEDTPRPNIFDSQVPPSSLGSKADDGSSIKR</sequence>
<protein>
    <recommendedName>
        <fullName evidence="5">Carbohydrate-binding module family 50 protein</fullName>
    </recommendedName>
</protein>
<evidence type="ECO:0000313" key="4">
    <source>
        <dbReference type="Proteomes" id="UP000005426"/>
    </source>
</evidence>
<dbReference type="AlphaFoldDB" id="G9NN78"/>
<feature type="region of interest" description="Disordered" evidence="2">
    <location>
        <begin position="1"/>
        <end position="79"/>
    </location>
</feature>
<feature type="region of interest" description="Disordered" evidence="2">
    <location>
        <begin position="97"/>
        <end position="171"/>
    </location>
</feature>
<proteinExistence type="inferred from homology"/>
<organism evidence="3 4">
    <name type="scientific">Hypocrea atroviridis (strain ATCC 20476 / IMI 206040)</name>
    <name type="common">Trichoderma atroviride</name>
    <dbReference type="NCBI Taxonomy" id="452589"/>
    <lineage>
        <taxon>Eukaryota</taxon>
        <taxon>Fungi</taxon>
        <taxon>Dikarya</taxon>
        <taxon>Ascomycota</taxon>
        <taxon>Pezizomycotina</taxon>
        <taxon>Sordariomycetes</taxon>
        <taxon>Hypocreomycetidae</taxon>
        <taxon>Hypocreales</taxon>
        <taxon>Hypocreaceae</taxon>
        <taxon>Trichoderma</taxon>
    </lineage>
</organism>
<accession>G9NN78</accession>
<evidence type="ECO:0008006" key="5">
    <source>
        <dbReference type="Google" id="ProtNLM"/>
    </source>
</evidence>
<feature type="region of interest" description="Disordered" evidence="2">
    <location>
        <begin position="530"/>
        <end position="589"/>
    </location>
</feature>
<feature type="compositionally biased region" description="Polar residues" evidence="2">
    <location>
        <begin position="568"/>
        <end position="578"/>
    </location>
</feature>
<dbReference type="Gene3D" id="3.10.350.10">
    <property type="entry name" value="LysM domain"/>
    <property type="match status" value="1"/>
</dbReference>
<feature type="compositionally biased region" description="Low complexity" evidence="2">
    <location>
        <begin position="28"/>
        <end position="47"/>
    </location>
</feature>
<dbReference type="OMA" id="FWPNDNI"/>
<evidence type="ECO:0000313" key="3">
    <source>
        <dbReference type="EMBL" id="EHK48352.1"/>
    </source>
</evidence>
<dbReference type="PANTHER" id="PTHR20932">
    <property type="entry name" value="LYSM AND PUTATIVE PEPTIDOGLYCAN-BINDING DOMAIN-CONTAINING PROTEIN"/>
    <property type="match status" value="1"/>
</dbReference>
<comment type="caution">
    <text evidence="3">The sequence shown here is derived from an EMBL/GenBank/DDBJ whole genome shotgun (WGS) entry which is preliminary data.</text>
</comment>
<keyword evidence="4" id="KW-1185">Reference proteome</keyword>